<accession>A0A7T8KJ98</accession>
<reference evidence="3" key="1">
    <citation type="submission" date="2021-01" db="EMBL/GenBank/DDBJ databases">
        <title>Caligus Genome Assembly.</title>
        <authorList>
            <person name="Gallardo-Escarate C."/>
        </authorList>
    </citation>
    <scope>NUCLEOTIDE SEQUENCE [LARGE SCALE GENOMIC DNA]</scope>
</reference>
<dbReference type="Proteomes" id="UP000595437">
    <property type="component" value="Chromosome 1"/>
</dbReference>
<keyword evidence="3" id="KW-1185">Reference proteome</keyword>
<dbReference type="EMBL" id="CP045890">
    <property type="protein sequence ID" value="QQP56972.1"/>
    <property type="molecule type" value="Genomic_DNA"/>
</dbReference>
<dbReference type="AlphaFoldDB" id="A0A7T8KJ98"/>
<feature type="transmembrane region" description="Helical" evidence="1">
    <location>
        <begin position="15"/>
        <end position="33"/>
    </location>
</feature>
<proteinExistence type="predicted"/>
<evidence type="ECO:0000256" key="1">
    <source>
        <dbReference type="SAM" id="Phobius"/>
    </source>
</evidence>
<evidence type="ECO:0000313" key="3">
    <source>
        <dbReference type="Proteomes" id="UP000595437"/>
    </source>
</evidence>
<keyword evidence="1" id="KW-0812">Transmembrane</keyword>
<sequence length="51" mass="5607">MGHLAKSLLLASHHLPTLTASIVALTLLILLLLNVQLFQRILAADFGLFQR</sequence>
<gene>
    <name evidence="2" type="ORF">FKW44_001817</name>
</gene>
<organism evidence="2 3">
    <name type="scientific">Caligus rogercresseyi</name>
    <name type="common">Sea louse</name>
    <dbReference type="NCBI Taxonomy" id="217165"/>
    <lineage>
        <taxon>Eukaryota</taxon>
        <taxon>Metazoa</taxon>
        <taxon>Ecdysozoa</taxon>
        <taxon>Arthropoda</taxon>
        <taxon>Crustacea</taxon>
        <taxon>Multicrustacea</taxon>
        <taxon>Hexanauplia</taxon>
        <taxon>Copepoda</taxon>
        <taxon>Siphonostomatoida</taxon>
        <taxon>Caligidae</taxon>
        <taxon>Caligus</taxon>
    </lineage>
</organism>
<name>A0A7T8KJ98_CALRO</name>
<protein>
    <submittedName>
        <fullName evidence="2">Uncharacterized protein</fullName>
    </submittedName>
</protein>
<keyword evidence="1" id="KW-1133">Transmembrane helix</keyword>
<keyword evidence="1" id="KW-0472">Membrane</keyword>
<evidence type="ECO:0000313" key="2">
    <source>
        <dbReference type="EMBL" id="QQP56972.1"/>
    </source>
</evidence>